<dbReference type="SUPFAM" id="SSF81321">
    <property type="entry name" value="Family A G protein-coupled receptor-like"/>
    <property type="match status" value="1"/>
</dbReference>
<dbReference type="GO" id="GO:0007186">
    <property type="term" value="P:G protein-coupled receptor signaling pathway"/>
    <property type="evidence" value="ECO:0007669"/>
    <property type="project" value="InterPro"/>
</dbReference>
<name>A0A5C6P6I9_9TELE</name>
<keyword evidence="8" id="KW-1185">Reference proteome</keyword>
<evidence type="ECO:0000256" key="4">
    <source>
        <dbReference type="ARBA" id="ARBA00023136"/>
    </source>
</evidence>
<dbReference type="InterPro" id="IPR052921">
    <property type="entry name" value="GPCR1_Superfamily_Member"/>
</dbReference>
<evidence type="ECO:0000313" key="8">
    <source>
        <dbReference type="Proteomes" id="UP000324091"/>
    </source>
</evidence>
<proteinExistence type="predicted"/>
<accession>A0A5C6P6I9</accession>
<keyword evidence="4 6" id="KW-0472">Membrane</keyword>
<evidence type="ECO:0000256" key="2">
    <source>
        <dbReference type="ARBA" id="ARBA00022692"/>
    </source>
</evidence>
<evidence type="ECO:0000256" key="5">
    <source>
        <dbReference type="ARBA" id="ARBA00023224"/>
    </source>
</evidence>
<keyword evidence="2 6" id="KW-0812">Transmembrane</keyword>
<reference evidence="7 8" key="1">
    <citation type="submission" date="2019-04" db="EMBL/GenBank/DDBJ databases">
        <title>Chromosome genome assembly for Takifugu flavidus.</title>
        <authorList>
            <person name="Xiao S."/>
        </authorList>
    </citation>
    <scope>NUCLEOTIDE SEQUENCE [LARGE SCALE GENOMIC DNA]</scope>
    <source>
        <strain evidence="7">HTHZ2018</strain>
        <tissue evidence="7">Muscle</tissue>
    </source>
</reference>
<dbReference type="InterPro" id="IPR000725">
    <property type="entry name" value="Olfact_rcpt"/>
</dbReference>
<feature type="transmembrane region" description="Helical" evidence="6">
    <location>
        <begin position="37"/>
        <end position="60"/>
    </location>
</feature>
<dbReference type="Gene3D" id="1.20.1070.10">
    <property type="entry name" value="Rhodopsin 7-helix transmembrane proteins"/>
    <property type="match status" value="1"/>
</dbReference>
<dbReference type="GO" id="GO:0004984">
    <property type="term" value="F:olfactory receptor activity"/>
    <property type="evidence" value="ECO:0007669"/>
    <property type="project" value="InterPro"/>
</dbReference>
<evidence type="ECO:0000313" key="7">
    <source>
        <dbReference type="EMBL" id="TWW74559.1"/>
    </source>
</evidence>
<gene>
    <name evidence="7" type="ORF">D4764_14G0005620</name>
</gene>
<organism evidence="7 8">
    <name type="scientific">Takifugu flavidus</name>
    <name type="common">sansaifugu</name>
    <dbReference type="NCBI Taxonomy" id="433684"/>
    <lineage>
        <taxon>Eukaryota</taxon>
        <taxon>Metazoa</taxon>
        <taxon>Chordata</taxon>
        <taxon>Craniata</taxon>
        <taxon>Vertebrata</taxon>
        <taxon>Euteleostomi</taxon>
        <taxon>Actinopterygii</taxon>
        <taxon>Neopterygii</taxon>
        <taxon>Teleostei</taxon>
        <taxon>Neoteleostei</taxon>
        <taxon>Acanthomorphata</taxon>
        <taxon>Eupercaria</taxon>
        <taxon>Tetraodontiformes</taxon>
        <taxon>Tetradontoidea</taxon>
        <taxon>Tetraodontidae</taxon>
        <taxon>Takifugu</taxon>
    </lineage>
</organism>
<dbReference type="AlphaFoldDB" id="A0A5C6P6I9"/>
<protein>
    <submittedName>
        <fullName evidence="7">Uncharacterized protein</fullName>
    </submittedName>
</protein>
<evidence type="ECO:0000256" key="6">
    <source>
        <dbReference type="SAM" id="Phobius"/>
    </source>
</evidence>
<dbReference type="PANTHER" id="PTHR26451:SF889">
    <property type="entry name" value="OLFACTORY RECEPTOR 2A12-LIKE"/>
    <property type="match status" value="1"/>
</dbReference>
<sequence length="124" mass="13730">MRIATPARRLSPSATPEWYVAVFEPLRYATIMTPARLHTCCSLAWLAAVLSIGVLFAFHVDVQLCGNIIRQVYISNRGIMDLACSPTHINNIYVHPAVNPGIYGLVSKELRASIIKQLSTKAHK</sequence>
<dbReference type="GO" id="GO:0016020">
    <property type="term" value="C:membrane"/>
    <property type="evidence" value="ECO:0007669"/>
    <property type="project" value="UniProtKB-SubCell"/>
</dbReference>
<dbReference type="Pfam" id="PF13853">
    <property type="entry name" value="7tm_4"/>
    <property type="match status" value="1"/>
</dbReference>
<keyword evidence="5" id="KW-0807">Transducer</keyword>
<dbReference type="Proteomes" id="UP000324091">
    <property type="component" value="Chromosome 14"/>
</dbReference>
<keyword evidence="3 6" id="KW-1133">Transmembrane helix</keyword>
<comment type="caution">
    <text evidence="7">The sequence shown here is derived from an EMBL/GenBank/DDBJ whole genome shotgun (WGS) entry which is preliminary data.</text>
</comment>
<evidence type="ECO:0000256" key="1">
    <source>
        <dbReference type="ARBA" id="ARBA00004141"/>
    </source>
</evidence>
<comment type="subcellular location">
    <subcellularLocation>
        <location evidence="1">Membrane</location>
        <topology evidence="1">Multi-pass membrane protein</topology>
    </subcellularLocation>
</comment>
<dbReference type="GO" id="GO:0005549">
    <property type="term" value="F:odorant binding"/>
    <property type="evidence" value="ECO:0007669"/>
    <property type="project" value="TreeGrafter"/>
</dbReference>
<dbReference type="EMBL" id="RHFK02000006">
    <property type="protein sequence ID" value="TWW74559.1"/>
    <property type="molecule type" value="Genomic_DNA"/>
</dbReference>
<dbReference type="PANTHER" id="PTHR26451">
    <property type="entry name" value="G_PROTEIN_RECEP_F1_2 DOMAIN-CONTAINING PROTEIN"/>
    <property type="match status" value="1"/>
</dbReference>
<evidence type="ECO:0000256" key="3">
    <source>
        <dbReference type="ARBA" id="ARBA00022989"/>
    </source>
</evidence>